<dbReference type="InterPro" id="IPR023606">
    <property type="entry name" value="CoA-Trfase_III_dom_1_sf"/>
</dbReference>
<dbReference type="Gene3D" id="3.30.1540.10">
    <property type="entry name" value="formyl-coa transferase, domain 3"/>
    <property type="match status" value="1"/>
</dbReference>
<dbReference type="GO" id="GO:0016740">
    <property type="term" value="F:transferase activity"/>
    <property type="evidence" value="ECO:0007669"/>
    <property type="project" value="UniProtKB-KW"/>
</dbReference>
<dbReference type="EMBL" id="WBVM01000001">
    <property type="protein sequence ID" value="KAB2813206.1"/>
    <property type="molecule type" value="Genomic_DNA"/>
</dbReference>
<gene>
    <name evidence="1" type="ORF">F9L07_16145</name>
</gene>
<dbReference type="AlphaFoldDB" id="A0A7J5E4L3"/>
<dbReference type="InterPro" id="IPR044855">
    <property type="entry name" value="CoA-Trfase_III_dom3_sf"/>
</dbReference>
<dbReference type="InterPro" id="IPR003673">
    <property type="entry name" value="CoA-Trfase_fam_III"/>
</dbReference>
<dbReference type="Proteomes" id="UP000449906">
    <property type="component" value="Unassembled WGS sequence"/>
</dbReference>
<organism evidence="1 2">
    <name type="scientific">Nocardioides simplex</name>
    <name type="common">Arthrobacter simplex</name>
    <dbReference type="NCBI Taxonomy" id="2045"/>
    <lineage>
        <taxon>Bacteria</taxon>
        <taxon>Bacillati</taxon>
        <taxon>Actinomycetota</taxon>
        <taxon>Actinomycetes</taxon>
        <taxon>Propionibacteriales</taxon>
        <taxon>Nocardioidaceae</taxon>
        <taxon>Pimelobacter</taxon>
    </lineage>
</organism>
<reference evidence="1 2" key="1">
    <citation type="submission" date="2019-09" db="EMBL/GenBank/DDBJ databases">
        <title>Pimelobacter sp. isolated from Paulinella.</title>
        <authorList>
            <person name="Jeong S.E."/>
        </authorList>
    </citation>
    <scope>NUCLEOTIDE SEQUENCE [LARGE SCALE GENOMIC DNA]</scope>
    <source>
        <strain evidence="1 2">Pch-N</strain>
    </source>
</reference>
<dbReference type="RefSeq" id="WP_151580503.1">
    <property type="nucleotide sequence ID" value="NZ_CP182503.1"/>
</dbReference>
<dbReference type="Gene3D" id="3.30.60.110">
    <property type="match status" value="1"/>
</dbReference>
<evidence type="ECO:0000313" key="2">
    <source>
        <dbReference type="Proteomes" id="UP000449906"/>
    </source>
</evidence>
<dbReference type="SUPFAM" id="SSF89796">
    <property type="entry name" value="CoA-transferase family III (CaiB/BaiF)"/>
    <property type="match status" value="1"/>
</dbReference>
<dbReference type="PANTHER" id="PTHR48228:SF5">
    <property type="entry name" value="ALPHA-METHYLACYL-COA RACEMASE"/>
    <property type="match status" value="1"/>
</dbReference>
<accession>A0A7J5E4L3</accession>
<evidence type="ECO:0000313" key="1">
    <source>
        <dbReference type="EMBL" id="KAB2813206.1"/>
    </source>
</evidence>
<comment type="caution">
    <text evidence="1">The sequence shown here is derived from an EMBL/GenBank/DDBJ whole genome shotgun (WGS) entry which is preliminary data.</text>
</comment>
<keyword evidence="1" id="KW-0808">Transferase</keyword>
<sequence>MTFALGQGTGPLKGLKVVEIAGIGPSPHACMILADLGADVIRIERPGGQMLTGGSHDLLNRGRPSVALNLKDAEAVATVLDLVEQADVLVEGMRPGVAERLGFGPEECHARNPRLVYGRMTGWGQDGPWSQAAGHDMNYIAITGTLHGLGQVKEKPQFPTNLVGDFGGGSTYLVIGILAAVFEAKASGQGQVVDAAIVDGTANLNAMTSAFLAGGGFKEERAANLLDGGAPYYDIYETADGEHMSVGALEPQFYDLFVELLGIKDTAPDRWDLAQTDALRELIASTFKQRTRDEWCAIFDGTDACVAPVLRMSEAQHHPHIKGREIFVEHEGIVQPQPAPRFSRTKATLSHPPAAGAGVHTREALTAWGVKDVDGLIERGAAVQLAD</sequence>
<proteinExistence type="predicted"/>
<dbReference type="Gene3D" id="3.40.50.10540">
    <property type="entry name" value="Crotonobetainyl-coa:carnitine coa-transferase, domain 1"/>
    <property type="match status" value="1"/>
</dbReference>
<protein>
    <submittedName>
        <fullName evidence="1">CoA transferase</fullName>
    </submittedName>
</protein>
<dbReference type="Pfam" id="PF02515">
    <property type="entry name" value="CoA_transf_3"/>
    <property type="match status" value="1"/>
</dbReference>
<dbReference type="PANTHER" id="PTHR48228">
    <property type="entry name" value="SUCCINYL-COA--D-CITRAMALATE COA-TRANSFERASE"/>
    <property type="match status" value="1"/>
</dbReference>
<dbReference type="InterPro" id="IPR050509">
    <property type="entry name" value="CoA-transferase_III"/>
</dbReference>
<name>A0A7J5E4L3_NOCSI</name>